<sequence length="107" mass="11378">MSELSPFELEGRINGLKEVLAIVVGHLVRNGADDLKAALEDRLTVADQQEDPGAVMQSSFAAEAAAAREIQSLVEHALGRTQQPTGTGQRAHAGPGQEAHRARDDPE</sequence>
<reference evidence="2 3" key="1">
    <citation type="submission" date="2020-08" db="EMBL/GenBank/DDBJ databases">
        <title>Genomic Encyclopedia of Type Strains, Phase IV (KMG-IV): sequencing the most valuable type-strain genomes for metagenomic binning, comparative biology and taxonomic classification.</title>
        <authorList>
            <person name="Goeker M."/>
        </authorList>
    </citation>
    <scope>NUCLEOTIDE SEQUENCE [LARGE SCALE GENOMIC DNA]</scope>
    <source>
        <strain evidence="2 3">DSM 103737</strain>
    </source>
</reference>
<comment type="caution">
    <text evidence="2">The sequence shown here is derived from an EMBL/GenBank/DDBJ whole genome shotgun (WGS) entry which is preliminary data.</text>
</comment>
<name>A0A840C7G7_9HYPH</name>
<evidence type="ECO:0000256" key="1">
    <source>
        <dbReference type="SAM" id="MobiDB-lite"/>
    </source>
</evidence>
<dbReference type="Proteomes" id="UP000577362">
    <property type="component" value="Unassembled WGS sequence"/>
</dbReference>
<proteinExistence type="predicted"/>
<dbReference type="RefSeq" id="WP_183317288.1">
    <property type="nucleotide sequence ID" value="NZ_JACIEN010000004.1"/>
</dbReference>
<evidence type="ECO:0000313" key="3">
    <source>
        <dbReference type="Proteomes" id="UP000577362"/>
    </source>
</evidence>
<protein>
    <submittedName>
        <fullName evidence="2">Uncharacterized protein</fullName>
    </submittedName>
</protein>
<feature type="region of interest" description="Disordered" evidence="1">
    <location>
        <begin position="74"/>
        <end position="107"/>
    </location>
</feature>
<dbReference type="AlphaFoldDB" id="A0A840C7G7"/>
<organism evidence="2 3">
    <name type="scientific">Chelatococcus caeni</name>
    <dbReference type="NCBI Taxonomy" id="1348468"/>
    <lineage>
        <taxon>Bacteria</taxon>
        <taxon>Pseudomonadati</taxon>
        <taxon>Pseudomonadota</taxon>
        <taxon>Alphaproteobacteria</taxon>
        <taxon>Hyphomicrobiales</taxon>
        <taxon>Chelatococcaceae</taxon>
        <taxon>Chelatococcus</taxon>
    </lineage>
</organism>
<evidence type="ECO:0000313" key="2">
    <source>
        <dbReference type="EMBL" id="MBB4018287.1"/>
    </source>
</evidence>
<dbReference type="EMBL" id="JACIEN010000004">
    <property type="protein sequence ID" value="MBB4018287.1"/>
    <property type="molecule type" value="Genomic_DNA"/>
</dbReference>
<feature type="compositionally biased region" description="Basic and acidic residues" evidence="1">
    <location>
        <begin position="98"/>
        <end position="107"/>
    </location>
</feature>
<accession>A0A840C7G7</accession>
<gene>
    <name evidence="2" type="ORF">GGR16_003334</name>
</gene>
<keyword evidence="3" id="KW-1185">Reference proteome</keyword>